<comment type="caution">
    <text evidence="6">The sequence shown here is derived from an EMBL/GenBank/DDBJ whole genome shotgun (WGS) entry which is preliminary data.</text>
</comment>
<organism evidence="6 7">
    <name type="scientific">Dillenia turbinata</name>
    <dbReference type="NCBI Taxonomy" id="194707"/>
    <lineage>
        <taxon>Eukaryota</taxon>
        <taxon>Viridiplantae</taxon>
        <taxon>Streptophyta</taxon>
        <taxon>Embryophyta</taxon>
        <taxon>Tracheophyta</taxon>
        <taxon>Spermatophyta</taxon>
        <taxon>Magnoliopsida</taxon>
        <taxon>eudicotyledons</taxon>
        <taxon>Gunneridae</taxon>
        <taxon>Pentapetalae</taxon>
        <taxon>Dilleniales</taxon>
        <taxon>Dilleniaceae</taxon>
        <taxon>Dillenia</taxon>
    </lineage>
</organism>
<evidence type="ECO:0000256" key="4">
    <source>
        <dbReference type="ARBA" id="ARBA00022729"/>
    </source>
</evidence>
<dbReference type="Pfam" id="PF24300">
    <property type="entry name" value="KWL1"/>
    <property type="match status" value="1"/>
</dbReference>
<dbReference type="Proteomes" id="UP001370490">
    <property type="component" value="Unassembled WGS sequence"/>
</dbReference>
<evidence type="ECO:0000313" key="7">
    <source>
        <dbReference type="Proteomes" id="UP001370490"/>
    </source>
</evidence>
<feature type="non-terminal residue" evidence="6">
    <location>
        <position position="1"/>
    </location>
</feature>
<dbReference type="PANTHER" id="PTHR33191">
    <property type="entry name" value="RIPENING-RELATED PROTEIN 2-RELATED"/>
    <property type="match status" value="1"/>
</dbReference>
<keyword evidence="3" id="KW-0964">Secreted</keyword>
<dbReference type="SUPFAM" id="SSF50685">
    <property type="entry name" value="Barwin-like endoglucanases"/>
    <property type="match status" value="1"/>
</dbReference>
<gene>
    <name evidence="6" type="ORF">RJ641_016046</name>
</gene>
<comment type="subcellular location">
    <subcellularLocation>
        <location evidence="1">Secreted</location>
    </subcellularLocation>
</comment>
<name>A0AAN8V376_9MAGN</name>
<protein>
    <submittedName>
        <fullName evidence="6">Uncharacterized protein</fullName>
    </submittedName>
</protein>
<evidence type="ECO:0000256" key="5">
    <source>
        <dbReference type="SAM" id="MobiDB-lite"/>
    </source>
</evidence>
<feature type="compositionally biased region" description="Basic and acidic residues" evidence="5">
    <location>
        <begin position="1"/>
        <end position="11"/>
    </location>
</feature>
<evidence type="ECO:0000256" key="1">
    <source>
        <dbReference type="ARBA" id="ARBA00004613"/>
    </source>
</evidence>
<evidence type="ECO:0000256" key="3">
    <source>
        <dbReference type="ARBA" id="ARBA00022525"/>
    </source>
</evidence>
<evidence type="ECO:0000256" key="2">
    <source>
        <dbReference type="ARBA" id="ARBA00005592"/>
    </source>
</evidence>
<keyword evidence="4" id="KW-0732">Signal</keyword>
<keyword evidence="7" id="KW-1185">Reference proteome</keyword>
<dbReference type="GO" id="GO:0005576">
    <property type="term" value="C:extracellular region"/>
    <property type="evidence" value="ECO:0007669"/>
    <property type="project" value="UniProtKB-SubCell"/>
</dbReference>
<feature type="region of interest" description="Disordered" evidence="5">
    <location>
        <begin position="1"/>
        <end position="34"/>
    </location>
</feature>
<dbReference type="AlphaFoldDB" id="A0AAN8V376"/>
<accession>A0AAN8V376</accession>
<dbReference type="InterPro" id="IPR039271">
    <property type="entry name" value="Kiwellin-like"/>
</dbReference>
<dbReference type="EMBL" id="JBAMMX010000021">
    <property type="protein sequence ID" value="KAK6920142.1"/>
    <property type="molecule type" value="Genomic_DNA"/>
</dbReference>
<dbReference type="PANTHER" id="PTHR33191:SF58">
    <property type="entry name" value="RIPENING-RELATED PROTEIN 1"/>
    <property type="match status" value="1"/>
</dbReference>
<dbReference type="Gene3D" id="2.40.40.10">
    <property type="entry name" value="RlpA-like domain"/>
    <property type="match status" value="1"/>
</dbReference>
<dbReference type="InterPro" id="IPR036908">
    <property type="entry name" value="RlpA-like_sf"/>
</dbReference>
<feature type="compositionally biased region" description="Polar residues" evidence="5">
    <location>
        <begin position="14"/>
        <end position="24"/>
    </location>
</feature>
<comment type="similarity">
    <text evidence="2">Belongs to the kiwellin family.</text>
</comment>
<evidence type="ECO:0000313" key="6">
    <source>
        <dbReference type="EMBL" id="KAK6920142.1"/>
    </source>
</evidence>
<sequence length="148" mass="16213">RTRITKEELLQRGEAQSCSPSGTISGKEPPPGQCNRENDSDCCKQGEIYTTYTCSPPVSSNTAATLTLNSFEKSGDGGAESECDGDYHSNDTPVVALSTDRFNNRSRCLKYIRINGNGKSEIPRLLISVIQQWDVTKFMTINLLAITT</sequence>
<reference evidence="6 7" key="1">
    <citation type="submission" date="2023-12" db="EMBL/GenBank/DDBJ databases">
        <title>A high-quality genome assembly for Dillenia turbinata (Dilleniales).</title>
        <authorList>
            <person name="Chanderbali A."/>
        </authorList>
    </citation>
    <scope>NUCLEOTIDE SEQUENCE [LARGE SCALE GENOMIC DNA]</scope>
    <source>
        <strain evidence="6">LSX21</strain>
        <tissue evidence="6">Leaf</tissue>
    </source>
</reference>
<proteinExistence type="inferred from homology"/>